<evidence type="ECO:0000256" key="1">
    <source>
        <dbReference type="SAM" id="MobiDB-lite"/>
    </source>
</evidence>
<feature type="region of interest" description="Disordered" evidence="1">
    <location>
        <begin position="74"/>
        <end position="94"/>
    </location>
</feature>
<reference evidence="3" key="1">
    <citation type="submission" date="2020-10" db="EMBL/GenBank/DDBJ databases">
        <authorList>
            <person name="Gilroy R."/>
        </authorList>
    </citation>
    <scope>NUCLEOTIDE SEQUENCE</scope>
    <source>
        <strain evidence="3">CHK195-12923</strain>
    </source>
</reference>
<evidence type="ECO:0000313" key="4">
    <source>
        <dbReference type="Proteomes" id="UP000824110"/>
    </source>
</evidence>
<keyword evidence="2" id="KW-0472">Membrane</keyword>
<comment type="caution">
    <text evidence="3">The sequence shown here is derived from an EMBL/GenBank/DDBJ whole genome shotgun (WGS) entry which is preliminary data.</text>
</comment>
<dbReference type="AlphaFoldDB" id="A0A9D1MKQ8"/>
<protein>
    <submittedName>
        <fullName evidence="3">Uncharacterized protein</fullName>
    </submittedName>
</protein>
<feature type="transmembrane region" description="Helical" evidence="2">
    <location>
        <begin position="104"/>
        <end position="128"/>
    </location>
</feature>
<dbReference type="Proteomes" id="UP000824110">
    <property type="component" value="Unassembled WGS sequence"/>
</dbReference>
<keyword evidence="2" id="KW-1133">Transmembrane helix</keyword>
<organism evidence="3 4">
    <name type="scientific">Candidatus Coproplasma excrementigallinarum</name>
    <dbReference type="NCBI Taxonomy" id="2840747"/>
    <lineage>
        <taxon>Bacteria</taxon>
        <taxon>Bacillati</taxon>
        <taxon>Bacillota</taxon>
        <taxon>Clostridia</taxon>
        <taxon>Eubacteriales</taxon>
        <taxon>Candidatus Coproplasma</taxon>
    </lineage>
</organism>
<keyword evidence="2" id="KW-0812">Transmembrane</keyword>
<reference evidence="3" key="2">
    <citation type="journal article" date="2021" name="PeerJ">
        <title>Extensive microbial diversity within the chicken gut microbiome revealed by metagenomics and culture.</title>
        <authorList>
            <person name="Gilroy R."/>
            <person name="Ravi A."/>
            <person name="Getino M."/>
            <person name="Pursley I."/>
            <person name="Horton D.L."/>
            <person name="Alikhan N.F."/>
            <person name="Baker D."/>
            <person name="Gharbi K."/>
            <person name="Hall N."/>
            <person name="Watson M."/>
            <person name="Adriaenssens E.M."/>
            <person name="Foster-Nyarko E."/>
            <person name="Jarju S."/>
            <person name="Secka A."/>
            <person name="Antonio M."/>
            <person name="Oren A."/>
            <person name="Chaudhuri R.R."/>
            <person name="La Ragione R."/>
            <person name="Hildebrand F."/>
            <person name="Pallen M.J."/>
        </authorList>
    </citation>
    <scope>NUCLEOTIDE SEQUENCE</scope>
    <source>
        <strain evidence="3">CHK195-12923</strain>
    </source>
</reference>
<accession>A0A9D1MKQ8</accession>
<dbReference type="EMBL" id="DVNE01000054">
    <property type="protein sequence ID" value="HIU62051.1"/>
    <property type="molecule type" value="Genomic_DNA"/>
</dbReference>
<proteinExistence type="predicted"/>
<evidence type="ECO:0000313" key="3">
    <source>
        <dbReference type="EMBL" id="HIU62051.1"/>
    </source>
</evidence>
<evidence type="ECO:0000256" key="2">
    <source>
        <dbReference type="SAM" id="Phobius"/>
    </source>
</evidence>
<gene>
    <name evidence="3" type="ORF">IAB69_05350</name>
</gene>
<name>A0A9D1MKQ8_9FIRM</name>
<sequence length="129" mass="13574">MSDTVKAVFNKIAALSERGGYIIAERDELAAAADASAADIGEALDILQRGGFIDIKYNRGGVYCLTALKKRLPEEQPPEVKIQQPPSETQPAKKSRFACNVKSAAFLFLSSLIGGAIGSAAVCLAFLAG</sequence>